<dbReference type="Gene3D" id="3.30.420.40">
    <property type="match status" value="2"/>
</dbReference>
<evidence type="ECO:0000313" key="4">
    <source>
        <dbReference type="Proteomes" id="UP001589568"/>
    </source>
</evidence>
<evidence type="ECO:0000259" key="2">
    <source>
        <dbReference type="Pfam" id="PF12802"/>
    </source>
</evidence>
<dbReference type="PANTHER" id="PTHR18964">
    <property type="entry name" value="ROK (REPRESSOR, ORF, KINASE) FAMILY"/>
    <property type="match status" value="1"/>
</dbReference>
<dbReference type="Pfam" id="PF00480">
    <property type="entry name" value="ROK"/>
    <property type="match status" value="1"/>
</dbReference>
<sequence length="380" mass="40053">MRQQSGDASLLRRLNSAAILRVLRESGAATVSELAGAARVSRPTAEVIVDDLVAGGWAEECGEEPGDRRRGRPARRFRFRAAAGHVVGVGIGSSWLRAMVSDLDGTVVAARRLRHHASMPAADRLDAVAGLVEAVAADAGLPVSGLAAVGVGTTGTVDGAGRVVKSVALAGWTGLDLRGELAHRLFAPVLVENDMRLAVLAEHWRGQARGHDDVVYLFTGSRLGLGLLIGGRPHRGAHTASGEIGRQSGDHWLAHRHVIDYALAAEPGEMRSQREAAEFAVERARAGDERALAAVRAFARHLGDGLLTVVNPLDPELVVIGGSLSKAADLLLEPIAERFADVCLCPPPVVASTLGNECVVLGAVRWALDHAERRLFTLPA</sequence>
<comment type="similarity">
    <text evidence="1">Belongs to the ROK (NagC/XylR) family.</text>
</comment>
<dbReference type="InterPro" id="IPR000600">
    <property type="entry name" value="ROK"/>
</dbReference>
<protein>
    <submittedName>
        <fullName evidence="3">ROK family protein</fullName>
    </submittedName>
</protein>
<evidence type="ECO:0000256" key="1">
    <source>
        <dbReference type="ARBA" id="ARBA00006479"/>
    </source>
</evidence>
<dbReference type="RefSeq" id="WP_379483525.1">
    <property type="nucleotide sequence ID" value="NZ_JBHMCF010000013.1"/>
</dbReference>
<organism evidence="3 4">
    <name type="scientific">Nonomuraea salmonea</name>
    <dbReference type="NCBI Taxonomy" id="46181"/>
    <lineage>
        <taxon>Bacteria</taxon>
        <taxon>Bacillati</taxon>
        <taxon>Actinomycetota</taxon>
        <taxon>Actinomycetes</taxon>
        <taxon>Streptosporangiales</taxon>
        <taxon>Streptosporangiaceae</taxon>
        <taxon>Nonomuraea</taxon>
    </lineage>
</organism>
<dbReference type="PANTHER" id="PTHR18964:SF149">
    <property type="entry name" value="BIFUNCTIONAL UDP-N-ACETYLGLUCOSAMINE 2-EPIMERASE_N-ACETYLMANNOSAMINE KINASE"/>
    <property type="match status" value="1"/>
</dbReference>
<reference evidence="3 4" key="1">
    <citation type="submission" date="2024-09" db="EMBL/GenBank/DDBJ databases">
        <authorList>
            <person name="Sun Q."/>
            <person name="Mori K."/>
        </authorList>
    </citation>
    <scope>NUCLEOTIDE SEQUENCE [LARGE SCALE GENOMIC DNA]</scope>
    <source>
        <strain evidence="3 4">JCM 3324</strain>
    </source>
</reference>
<dbReference type="InterPro" id="IPR036390">
    <property type="entry name" value="WH_DNA-bd_sf"/>
</dbReference>
<dbReference type="Gene3D" id="1.10.10.10">
    <property type="entry name" value="Winged helix-like DNA-binding domain superfamily/Winged helix DNA-binding domain"/>
    <property type="match status" value="1"/>
</dbReference>
<accession>A0ABV5NML2</accession>
<dbReference type="InterPro" id="IPR000835">
    <property type="entry name" value="HTH_MarR-typ"/>
</dbReference>
<dbReference type="Pfam" id="PF12802">
    <property type="entry name" value="MarR_2"/>
    <property type="match status" value="1"/>
</dbReference>
<dbReference type="InterPro" id="IPR036388">
    <property type="entry name" value="WH-like_DNA-bd_sf"/>
</dbReference>
<dbReference type="SUPFAM" id="SSF46785">
    <property type="entry name" value="Winged helix' DNA-binding domain"/>
    <property type="match status" value="1"/>
</dbReference>
<comment type="caution">
    <text evidence="3">The sequence shown here is derived from an EMBL/GenBank/DDBJ whole genome shotgun (WGS) entry which is preliminary data.</text>
</comment>
<dbReference type="Proteomes" id="UP001589568">
    <property type="component" value="Unassembled WGS sequence"/>
</dbReference>
<evidence type="ECO:0000313" key="3">
    <source>
        <dbReference type="EMBL" id="MFB9471550.1"/>
    </source>
</evidence>
<gene>
    <name evidence="3" type="ORF">ACFFR3_18670</name>
</gene>
<name>A0ABV5NML2_9ACTN</name>
<dbReference type="InterPro" id="IPR043129">
    <property type="entry name" value="ATPase_NBD"/>
</dbReference>
<dbReference type="SUPFAM" id="SSF53067">
    <property type="entry name" value="Actin-like ATPase domain"/>
    <property type="match status" value="1"/>
</dbReference>
<feature type="domain" description="HTH marR-type" evidence="2">
    <location>
        <begin position="17"/>
        <end position="70"/>
    </location>
</feature>
<keyword evidence="4" id="KW-1185">Reference proteome</keyword>
<proteinExistence type="inferred from homology"/>
<dbReference type="EMBL" id="JBHMCF010000013">
    <property type="protein sequence ID" value="MFB9471550.1"/>
    <property type="molecule type" value="Genomic_DNA"/>
</dbReference>